<proteinExistence type="inferred from homology"/>
<keyword evidence="2 5" id="KW-0479">Metal-binding</keyword>
<dbReference type="Pfam" id="PF01979">
    <property type="entry name" value="Amidohydro_1"/>
    <property type="match status" value="1"/>
</dbReference>
<protein>
    <recommendedName>
        <fullName evidence="5">5-methylthioadenosine/S-adenosylhomocysteine deaminase</fullName>
        <shortName evidence="5">MTA/SAH deaminase</shortName>
        <ecNumber evidence="5">3.5.4.28</ecNumber>
        <ecNumber evidence="5">3.5.4.31</ecNumber>
    </recommendedName>
</protein>
<comment type="catalytic activity">
    <reaction evidence="5">
        <text>S-adenosyl-L-homocysteine + H2O + H(+) = S-inosyl-L-homocysteine + NH4(+)</text>
        <dbReference type="Rhea" id="RHEA:20716"/>
        <dbReference type="ChEBI" id="CHEBI:15377"/>
        <dbReference type="ChEBI" id="CHEBI:15378"/>
        <dbReference type="ChEBI" id="CHEBI:28938"/>
        <dbReference type="ChEBI" id="CHEBI:57856"/>
        <dbReference type="ChEBI" id="CHEBI:57985"/>
        <dbReference type="EC" id="3.5.4.28"/>
    </reaction>
</comment>
<dbReference type="Proteomes" id="UP000242205">
    <property type="component" value="Chromosome"/>
</dbReference>
<dbReference type="PANTHER" id="PTHR43794">
    <property type="entry name" value="AMINOHYDROLASE SSNA-RELATED"/>
    <property type="match status" value="1"/>
</dbReference>
<dbReference type="SUPFAM" id="SSF51556">
    <property type="entry name" value="Metallo-dependent hydrolases"/>
    <property type="match status" value="1"/>
</dbReference>
<evidence type="ECO:0000256" key="3">
    <source>
        <dbReference type="ARBA" id="ARBA00022801"/>
    </source>
</evidence>
<reference evidence="7 8" key="1">
    <citation type="submission" date="2018-01" db="EMBL/GenBank/DDBJ databases">
        <authorList>
            <person name="Fu G.-Y."/>
        </authorList>
    </citation>
    <scope>NUCLEOTIDE SEQUENCE [LARGE SCALE GENOMIC DNA]</scope>
    <source>
        <strain evidence="7 8">SY39</strain>
    </source>
</reference>
<dbReference type="GO" id="GO:0046872">
    <property type="term" value="F:metal ion binding"/>
    <property type="evidence" value="ECO:0007669"/>
    <property type="project" value="UniProtKB-KW"/>
</dbReference>
<accession>A0A2I6S5Q3</accession>
<dbReference type="CDD" id="cd01298">
    <property type="entry name" value="ATZ_TRZ_like"/>
    <property type="match status" value="1"/>
</dbReference>
<dbReference type="KEGG" id="atw:C0099_06290"/>
<dbReference type="InterPro" id="IPR011059">
    <property type="entry name" value="Metal-dep_hydrolase_composite"/>
</dbReference>
<feature type="binding site" evidence="5">
    <location>
        <position position="222"/>
    </location>
    <ligand>
        <name>substrate</name>
    </ligand>
</feature>
<dbReference type="Gene3D" id="3.20.20.140">
    <property type="entry name" value="Metal-dependent hydrolases"/>
    <property type="match status" value="1"/>
</dbReference>
<name>A0A2I6S5Q3_9RHOO</name>
<dbReference type="OrthoDB" id="9807210at2"/>
<dbReference type="RefSeq" id="WP_102246652.1">
    <property type="nucleotide sequence ID" value="NZ_CP025682.1"/>
</dbReference>
<evidence type="ECO:0000256" key="5">
    <source>
        <dbReference type="HAMAP-Rule" id="MF_01281"/>
    </source>
</evidence>
<dbReference type="HAMAP" id="MF_01281">
    <property type="entry name" value="MTA_SAH_deamin"/>
    <property type="match status" value="1"/>
</dbReference>
<evidence type="ECO:0000259" key="6">
    <source>
        <dbReference type="Pfam" id="PF01979"/>
    </source>
</evidence>
<feature type="binding site" evidence="5">
    <location>
        <position position="72"/>
    </location>
    <ligand>
        <name>Zn(2+)</name>
        <dbReference type="ChEBI" id="CHEBI:29105"/>
    </ligand>
</feature>
<dbReference type="EC" id="3.5.4.31" evidence="5"/>
<feature type="binding site" evidence="5">
    <location>
        <position position="307"/>
    </location>
    <ligand>
        <name>Zn(2+)</name>
        <dbReference type="ChEBI" id="CHEBI:29105"/>
    </ligand>
</feature>
<evidence type="ECO:0000256" key="1">
    <source>
        <dbReference type="ARBA" id="ARBA00006745"/>
    </source>
</evidence>
<evidence type="ECO:0000313" key="7">
    <source>
        <dbReference type="EMBL" id="AUN94584.1"/>
    </source>
</evidence>
<dbReference type="InterPro" id="IPR023512">
    <property type="entry name" value="Deaminase_MtaD/DadD"/>
</dbReference>
<comment type="caution">
    <text evidence="5">Lacks conserved residue(s) required for the propagation of feature annotation.</text>
</comment>
<organism evidence="7 8">
    <name type="scientific">Pseudazoarcus pumilus</name>
    <dbReference type="NCBI Taxonomy" id="2067960"/>
    <lineage>
        <taxon>Bacteria</taxon>
        <taxon>Pseudomonadati</taxon>
        <taxon>Pseudomonadota</taxon>
        <taxon>Betaproteobacteria</taxon>
        <taxon>Rhodocyclales</taxon>
        <taxon>Zoogloeaceae</taxon>
        <taxon>Pseudazoarcus</taxon>
    </lineage>
</organism>
<sequence>MTEAVDLLINARWVVPVDDAESVLEHHAVAVCDGRIHAVLPQHEARTSISARRTVELRDHVLIPGLVNAHTHAAMALLRGIADDLPLMRWLQEAIWPAESRHVSDAFVRDGTLLAAAEMLRGGVTTCNEMYFFPDAAAQAFERMGMRAVLGVTVIDFPTPYAADADDYLRKGLEARDRWRGHPLFEFSIAPHAPYTVSDASLERVASLAAELDCTIHMHVHETAHEVEESLARHGVRPLARLASLGLLGPGFLGVHVVHVDDHDIALLAHHGCSIAHCPTSNMKLASGIAPIAAMHEAGLRIGLGTDGSASNNRLDLFEEMRQAALLAKVAGGDASVLPARSALRMATRDAAEAIGLGGRIGTIEPGKLADLCAVDLGGADMQPCYDPVSHLVYVAGRQQVSHVWVGGEARVEGGVLQLHLDNSELIATASLWQTRIES</sequence>
<dbReference type="AlphaFoldDB" id="A0A2I6S5Q3"/>
<dbReference type="InterPro" id="IPR006680">
    <property type="entry name" value="Amidohydro-rel"/>
</dbReference>
<dbReference type="PANTHER" id="PTHR43794:SF11">
    <property type="entry name" value="AMIDOHYDROLASE-RELATED DOMAIN-CONTAINING PROTEIN"/>
    <property type="match status" value="1"/>
</dbReference>
<dbReference type="InterPro" id="IPR032466">
    <property type="entry name" value="Metal_Hydrolase"/>
</dbReference>
<feature type="binding site" evidence="5">
    <location>
        <position position="99"/>
    </location>
    <ligand>
        <name>substrate</name>
    </ligand>
</feature>
<feature type="binding site" evidence="5">
    <location>
        <position position="307"/>
    </location>
    <ligand>
        <name>substrate</name>
    </ligand>
</feature>
<keyword evidence="4 5" id="KW-0862">Zinc</keyword>
<dbReference type="NCBIfam" id="NF006549">
    <property type="entry name" value="PRK09045.1"/>
    <property type="match status" value="1"/>
</dbReference>
<dbReference type="GO" id="GO:0090614">
    <property type="term" value="F:5'-methylthioadenosine deaminase activity"/>
    <property type="evidence" value="ECO:0007669"/>
    <property type="project" value="UniProtKB-UniRule"/>
</dbReference>
<comment type="function">
    <text evidence="5">Catalyzes the deamination of 5-methylthioadenosine and S-adenosyl-L-homocysteine into 5-methylthioinosine and S-inosyl-L-homocysteine, respectively. Is also able to deaminate adenosine.</text>
</comment>
<dbReference type="Gene3D" id="2.30.40.10">
    <property type="entry name" value="Urease, subunit C, domain 1"/>
    <property type="match status" value="1"/>
</dbReference>
<evidence type="ECO:0000256" key="2">
    <source>
        <dbReference type="ARBA" id="ARBA00022723"/>
    </source>
</evidence>
<dbReference type="SUPFAM" id="SSF51338">
    <property type="entry name" value="Composite domain of metallo-dependent hydrolases"/>
    <property type="match status" value="1"/>
</dbReference>
<keyword evidence="8" id="KW-1185">Reference proteome</keyword>
<evidence type="ECO:0000313" key="8">
    <source>
        <dbReference type="Proteomes" id="UP000242205"/>
    </source>
</evidence>
<comment type="catalytic activity">
    <reaction evidence="5">
        <text>S-methyl-5'-thioadenosine + H2O + H(+) = S-methyl-5'-thioinosine + NH4(+)</text>
        <dbReference type="Rhea" id="RHEA:25025"/>
        <dbReference type="ChEBI" id="CHEBI:15377"/>
        <dbReference type="ChEBI" id="CHEBI:15378"/>
        <dbReference type="ChEBI" id="CHEBI:17509"/>
        <dbReference type="ChEBI" id="CHEBI:28938"/>
        <dbReference type="ChEBI" id="CHEBI:48595"/>
        <dbReference type="EC" id="3.5.4.31"/>
    </reaction>
</comment>
<dbReference type="EMBL" id="CP025682">
    <property type="protein sequence ID" value="AUN94584.1"/>
    <property type="molecule type" value="Genomic_DNA"/>
</dbReference>
<feature type="domain" description="Amidohydrolase-related" evidence="6">
    <location>
        <begin position="61"/>
        <end position="409"/>
    </location>
</feature>
<comment type="similarity">
    <text evidence="1">Belongs to the metallo-dependent hydrolases superfamily. ATZ/TRZ family.</text>
</comment>
<gene>
    <name evidence="5" type="primary">mtaD</name>
    <name evidence="7" type="ORF">C0099_06290</name>
</gene>
<feature type="binding site" evidence="5">
    <location>
        <position position="219"/>
    </location>
    <ligand>
        <name>Zn(2+)</name>
        <dbReference type="ChEBI" id="CHEBI:29105"/>
    </ligand>
</feature>
<evidence type="ECO:0000256" key="4">
    <source>
        <dbReference type="ARBA" id="ARBA00022833"/>
    </source>
</evidence>
<comment type="cofactor">
    <cofactor evidence="5">
        <name>Zn(2+)</name>
        <dbReference type="ChEBI" id="CHEBI:29105"/>
    </cofactor>
    <text evidence="5">Binds 1 zinc ion per subunit.</text>
</comment>
<feature type="binding site" evidence="5">
    <location>
        <position position="70"/>
    </location>
    <ligand>
        <name>Zn(2+)</name>
        <dbReference type="ChEBI" id="CHEBI:29105"/>
    </ligand>
</feature>
<dbReference type="GO" id="GO:0050270">
    <property type="term" value="F:S-adenosylhomocysteine deaminase activity"/>
    <property type="evidence" value="ECO:0007669"/>
    <property type="project" value="UniProtKB-UniRule"/>
</dbReference>
<dbReference type="FunFam" id="3.20.20.140:FF:000014">
    <property type="entry name" value="5-methylthioadenosine/S-adenosylhomocysteine deaminase"/>
    <property type="match status" value="1"/>
</dbReference>
<comment type="similarity">
    <text evidence="5">Belongs to the metallo-dependent hydrolases superfamily. MTA/SAH deaminase family.</text>
</comment>
<dbReference type="EC" id="3.5.4.28" evidence="5"/>
<dbReference type="InterPro" id="IPR050287">
    <property type="entry name" value="MTA/SAH_deaminase"/>
</dbReference>
<keyword evidence="3 5" id="KW-0378">Hydrolase</keyword>
<feature type="binding site" evidence="5">
    <location>
        <position position="192"/>
    </location>
    <ligand>
        <name>substrate</name>
    </ligand>
</feature>